<evidence type="ECO:0000313" key="2">
    <source>
        <dbReference type="EMBL" id="ABB07659.1"/>
    </source>
</evidence>
<dbReference type="InterPro" id="IPR025359">
    <property type="entry name" value="SduA_C"/>
</dbReference>
<dbReference type="RefSeq" id="WP_011351240.1">
    <property type="nucleotide sequence ID" value="NC_007510.1"/>
</dbReference>
<dbReference type="HOGENOM" id="CLU_1218168_0_0_4"/>
<name>Q39IQ7_BURL3</name>
<sequence>MKGFKQFSFDKTLLRTECDILKNTLKKGQNLSLDEDAHLSPIFKKSPNLVSIIASAFGGVADPNLIASEYWILDKLRCDFAVANFRHKKFCFIEIEDAKQNSIFVERKPDQFNGLMGKSPYFDWAQRFEHGTSQMVDWIRILKDEEKTDNFRAHFGSSNDFEAEFVLVIGRDEFLDDNQRQRLAWRSKNVLTAGHKVKSITYDEVVSEAEWELDTYGPAADADASIADASVAVALDGPLKDGGSA</sequence>
<dbReference type="Pfam" id="PF14082">
    <property type="entry name" value="SduA_C"/>
    <property type="match status" value="1"/>
</dbReference>
<reference evidence="2" key="1">
    <citation type="submission" date="2009-01" db="EMBL/GenBank/DDBJ databases">
        <title>Complete sequence of chromosome 1 of Burkholderia sp. 383.</title>
        <authorList>
            <consortium name="US DOE Joint Genome Institute"/>
            <person name="Copeland A."/>
            <person name="Lucas S."/>
            <person name="Lapidus A."/>
            <person name="Barry K."/>
            <person name="Detter J.C."/>
            <person name="Glavina T."/>
            <person name="Hammon N."/>
            <person name="Israni S."/>
            <person name="Pitluck S."/>
            <person name="Chain P."/>
            <person name="Malfatti S."/>
            <person name="Shin M."/>
            <person name="Vergez L."/>
            <person name="Schmutz J."/>
            <person name="Larimer F."/>
            <person name="Land M."/>
            <person name="Kyrpides N."/>
            <person name="Lykidis A."/>
            <person name="Richardson P."/>
        </authorList>
    </citation>
    <scope>NUCLEOTIDE SEQUENCE</scope>
    <source>
        <strain evidence="2">383</strain>
    </source>
</reference>
<dbReference type="KEGG" id="bur:Bcep18194_A4062"/>
<evidence type="ECO:0000259" key="1">
    <source>
        <dbReference type="Pfam" id="PF14082"/>
    </source>
</evidence>
<organism evidence="2 3">
    <name type="scientific">Burkholderia lata (strain ATCC 17760 / DSM 23089 / LMG 22485 / NCIMB 9086 / R18194 / 383)</name>
    <dbReference type="NCBI Taxonomy" id="482957"/>
    <lineage>
        <taxon>Bacteria</taxon>
        <taxon>Pseudomonadati</taxon>
        <taxon>Pseudomonadota</taxon>
        <taxon>Betaproteobacteria</taxon>
        <taxon>Burkholderiales</taxon>
        <taxon>Burkholderiaceae</taxon>
        <taxon>Burkholderia</taxon>
        <taxon>Burkholderia cepacia complex</taxon>
    </lineage>
</organism>
<evidence type="ECO:0000313" key="3">
    <source>
        <dbReference type="Proteomes" id="UP000002705"/>
    </source>
</evidence>
<dbReference type="PATRIC" id="fig|482957.22.peg.943"/>
<keyword evidence="3" id="KW-1185">Reference proteome</keyword>
<accession>Q39IQ7</accession>
<feature type="domain" description="Shedu protein SduA C-terminal" evidence="1">
    <location>
        <begin position="39"/>
        <end position="205"/>
    </location>
</feature>
<gene>
    <name evidence="2" type="ordered locus">Bcep18194_A4062</name>
</gene>
<dbReference type="GeneID" id="45099492"/>
<dbReference type="Proteomes" id="UP000002705">
    <property type="component" value="Chromosome 1"/>
</dbReference>
<proteinExistence type="predicted"/>
<dbReference type="AlphaFoldDB" id="Q39IQ7"/>
<protein>
    <recommendedName>
        <fullName evidence="1">Shedu protein SduA C-terminal domain-containing protein</fullName>
    </recommendedName>
</protein>
<dbReference type="EMBL" id="CP000151">
    <property type="protein sequence ID" value="ABB07659.1"/>
    <property type="molecule type" value="Genomic_DNA"/>
</dbReference>